<reference evidence="3 4" key="1">
    <citation type="submission" date="2019-09" db="EMBL/GenBank/DDBJ databases">
        <authorList>
            <person name="Wang X."/>
        </authorList>
    </citation>
    <scope>NUCLEOTIDE SEQUENCE [LARGE SCALE GENOMIC DNA]</scope>
    <source>
        <strain evidence="3 4">CICC 11023</strain>
    </source>
</reference>
<proteinExistence type="predicted"/>
<feature type="chain" id="PRO_5024285549" description="Bacterial spore germination immunoglobulin-like domain-containing protein" evidence="2">
    <location>
        <begin position="28"/>
        <end position="126"/>
    </location>
</feature>
<organism evidence="3 4">
    <name type="scientific">Nocardia colli</name>
    <dbReference type="NCBI Taxonomy" id="2545717"/>
    <lineage>
        <taxon>Bacteria</taxon>
        <taxon>Bacillati</taxon>
        <taxon>Actinomycetota</taxon>
        <taxon>Actinomycetes</taxon>
        <taxon>Mycobacteriales</taxon>
        <taxon>Nocardiaceae</taxon>
        <taxon>Nocardia</taxon>
    </lineage>
</organism>
<dbReference type="EMBL" id="VXLC01000004">
    <property type="protein sequence ID" value="KAA8888390.1"/>
    <property type="molecule type" value="Genomic_DNA"/>
</dbReference>
<evidence type="ECO:0000313" key="4">
    <source>
        <dbReference type="Proteomes" id="UP000323876"/>
    </source>
</evidence>
<gene>
    <name evidence="3" type="ORF">F3087_15290</name>
</gene>
<comment type="caution">
    <text evidence="3">The sequence shown here is derived from an EMBL/GenBank/DDBJ whole genome shotgun (WGS) entry which is preliminary data.</text>
</comment>
<feature type="signal peptide" evidence="2">
    <location>
        <begin position="1"/>
        <end position="27"/>
    </location>
</feature>
<dbReference type="Proteomes" id="UP000323876">
    <property type="component" value="Unassembled WGS sequence"/>
</dbReference>
<dbReference type="RefSeq" id="WP_150402555.1">
    <property type="nucleotide sequence ID" value="NZ_VXLC01000004.1"/>
</dbReference>
<keyword evidence="2" id="KW-0732">Signal</keyword>
<protein>
    <recommendedName>
        <fullName evidence="5">Bacterial spore germination immunoglobulin-like domain-containing protein</fullName>
    </recommendedName>
</protein>
<evidence type="ECO:0000313" key="3">
    <source>
        <dbReference type="EMBL" id="KAA8888390.1"/>
    </source>
</evidence>
<keyword evidence="4" id="KW-1185">Reference proteome</keyword>
<accession>A0A5N0EHT2</accession>
<dbReference type="OrthoDB" id="9938040at2"/>
<feature type="region of interest" description="Disordered" evidence="1">
    <location>
        <begin position="97"/>
        <end position="126"/>
    </location>
</feature>
<evidence type="ECO:0000256" key="2">
    <source>
        <dbReference type="SAM" id="SignalP"/>
    </source>
</evidence>
<evidence type="ECO:0008006" key="5">
    <source>
        <dbReference type="Google" id="ProtNLM"/>
    </source>
</evidence>
<name>A0A5N0EHT2_9NOCA</name>
<sequence>MTRIALAALLTLTVLGSVSVGATTAVAQQLRPERFAVTVRPTVRETGTTYTIDGTGWAHDATVHLYVDGWTRAPSTRSWGQAYTDARGSFHLSRFEPFDPGESGKLQLSVVDPDTGHRSTTPISLR</sequence>
<dbReference type="AlphaFoldDB" id="A0A5N0EHT2"/>
<evidence type="ECO:0000256" key="1">
    <source>
        <dbReference type="SAM" id="MobiDB-lite"/>
    </source>
</evidence>